<dbReference type="PROSITE" id="PS50222">
    <property type="entry name" value="EF_HAND_2"/>
    <property type="match status" value="2"/>
</dbReference>
<dbReference type="InterPro" id="IPR050403">
    <property type="entry name" value="Myosin_RLC"/>
</dbReference>
<evidence type="ECO:0000313" key="4">
    <source>
        <dbReference type="EMBL" id="GMF56723.1"/>
    </source>
</evidence>
<name>A0A9W7D811_9STRA</name>
<dbReference type="SUPFAM" id="SSF47473">
    <property type="entry name" value="EF-hand"/>
    <property type="match status" value="1"/>
</dbReference>
<dbReference type="InterPro" id="IPR018247">
    <property type="entry name" value="EF_Hand_1_Ca_BS"/>
</dbReference>
<feature type="domain" description="EF-hand" evidence="3">
    <location>
        <begin position="42"/>
        <end position="77"/>
    </location>
</feature>
<keyword evidence="1" id="KW-0677">Repeat</keyword>
<dbReference type="SMART" id="SM00054">
    <property type="entry name" value="EFh"/>
    <property type="match status" value="2"/>
</dbReference>
<keyword evidence="5" id="KW-1185">Reference proteome</keyword>
<dbReference type="Proteomes" id="UP001165121">
    <property type="component" value="Unassembled WGS sequence"/>
</dbReference>
<evidence type="ECO:0000256" key="2">
    <source>
        <dbReference type="ARBA" id="ARBA00022837"/>
    </source>
</evidence>
<dbReference type="InterPro" id="IPR002048">
    <property type="entry name" value="EF_hand_dom"/>
</dbReference>
<comment type="caution">
    <text evidence="4">The sequence shown here is derived from an EMBL/GenBank/DDBJ whole genome shotgun (WGS) entry which is preliminary data.</text>
</comment>
<dbReference type="AlphaFoldDB" id="A0A9W7D811"/>
<dbReference type="CDD" id="cd00051">
    <property type="entry name" value="EFh"/>
    <property type="match status" value="1"/>
</dbReference>
<accession>A0A9W7D811</accession>
<proteinExistence type="predicted"/>
<feature type="domain" description="EF-hand" evidence="3">
    <location>
        <begin position="6"/>
        <end position="41"/>
    </location>
</feature>
<evidence type="ECO:0000256" key="1">
    <source>
        <dbReference type="ARBA" id="ARBA00022737"/>
    </source>
</evidence>
<evidence type="ECO:0000259" key="3">
    <source>
        <dbReference type="PROSITE" id="PS50222"/>
    </source>
</evidence>
<dbReference type="GO" id="GO:0005509">
    <property type="term" value="F:calcium ion binding"/>
    <property type="evidence" value="ECO:0007669"/>
    <property type="project" value="InterPro"/>
</dbReference>
<dbReference type="PROSITE" id="PS00018">
    <property type="entry name" value="EF_HAND_1"/>
    <property type="match status" value="2"/>
</dbReference>
<reference evidence="4" key="1">
    <citation type="submission" date="2023-04" db="EMBL/GenBank/DDBJ databases">
        <title>Phytophthora fragariaefolia NBRC 109709.</title>
        <authorList>
            <person name="Ichikawa N."/>
            <person name="Sato H."/>
            <person name="Tonouchi N."/>
        </authorList>
    </citation>
    <scope>NUCLEOTIDE SEQUENCE</scope>
    <source>
        <strain evidence="4">NBRC 109709</strain>
    </source>
</reference>
<dbReference type="PANTHER" id="PTHR23049">
    <property type="entry name" value="MYOSIN REGULATORY LIGHT CHAIN 2"/>
    <property type="match status" value="1"/>
</dbReference>
<dbReference type="Gene3D" id="1.10.238.10">
    <property type="entry name" value="EF-hand"/>
    <property type="match status" value="1"/>
</dbReference>
<protein>
    <submittedName>
        <fullName evidence="4">Unnamed protein product</fullName>
    </submittedName>
</protein>
<organism evidence="4 5">
    <name type="scientific">Phytophthora fragariaefolia</name>
    <dbReference type="NCBI Taxonomy" id="1490495"/>
    <lineage>
        <taxon>Eukaryota</taxon>
        <taxon>Sar</taxon>
        <taxon>Stramenopiles</taxon>
        <taxon>Oomycota</taxon>
        <taxon>Peronosporomycetes</taxon>
        <taxon>Peronosporales</taxon>
        <taxon>Peronosporaceae</taxon>
        <taxon>Phytophthora</taxon>
    </lineage>
</organism>
<dbReference type="OrthoDB" id="26525at2759"/>
<evidence type="ECO:0000313" key="5">
    <source>
        <dbReference type="Proteomes" id="UP001165121"/>
    </source>
</evidence>
<keyword evidence="2" id="KW-0106">Calcium</keyword>
<gene>
    <name evidence="4" type="ORF">Pfra01_002409500</name>
</gene>
<sequence length="147" mass="16734">MADGKELRETVRAAFACYDEDGSGWIDTAELRRLVADLGGVFTERDFRKALRILDRDDNGVIDQEEFTEWWLRQAQGNDTSGEVERTLARLKELGRQRFKVDIYSACWNGFEDVVARLVDGDSDLYNQKDSSEYGVRSLGEVASVEI</sequence>
<dbReference type="Pfam" id="PF13499">
    <property type="entry name" value="EF-hand_7"/>
    <property type="match status" value="1"/>
</dbReference>
<dbReference type="EMBL" id="BSXT01004104">
    <property type="protein sequence ID" value="GMF56723.1"/>
    <property type="molecule type" value="Genomic_DNA"/>
</dbReference>
<dbReference type="InterPro" id="IPR011992">
    <property type="entry name" value="EF-hand-dom_pair"/>
</dbReference>